<dbReference type="EMBL" id="LAZR01000129">
    <property type="protein sequence ID" value="KKN88429.1"/>
    <property type="molecule type" value="Genomic_DNA"/>
</dbReference>
<name>A0A0F9U9X3_9ZZZZ</name>
<sequence length="85" mass="10218">MTWKTTWMDKNGGTRTYWTRWKDDNTIEVVVKSAGSKINYKQMHNRTPYQHVKKLVRMPSTTVLLDGEPMTKEDFFKMLKQNYKK</sequence>
<protein>
    <submittedName>
        <fullName evidence="1">Uncharacterized protein</fullName>
    </submittedName>
</protein>
<organism evidence="1">
    <name type="scientific">marine sediment metagenome</name>
    <dbReference type="NCBI Taxonomy" id="412755"/>
    <lineage>
        <taxon>unclassified sequences</taxon>
        <taxon>metagenomes</taxon>
        <taxon>ecological metagenomes</taxon>
    </lineage>
</organism>
<evidence type="ECO:0000313" key="1">
    <source>
        <dbReference type="EMBL" id="KKN88429.1"/>
    </source>
</evidence>
<proteinExistence type="predicted"/>
<reference evidence="1" key="1">
    <citation type="journal article" date="2015" name="Nature">
        <title>Complex archaea that bridge the gap between prokaryotes and eukaryotes.</title>
        <authorList>
            <person name="Spang A."/>
            <person name="Saw J.H."/>
            <person name="Jorgensen S.L."/>
            <person name="Zaremba-Niedzwiedzka K."/>
            <person name="Martijn J."/>
            <person name="Lind A.E."/>
            <person name="van Eijk R."/>
            <person name="Schleper C."/>
            <person name="Guy L."/>
            <person name="Ettema T.J."/>
        </authorList>
    </citation>
    <scope>NUCLEOTIDE SEQUENCE</scope>
</reference>
<accession>A0A0F9U9X3</accession>
<comment type="caution">
    <text evidence="1">The sequence shown here is derived from an EMBL/GenBank/DDBJ whole genome shotgun (WGS) entry which is preliminary data.</text>
</comment>
<gene>
    <name evidence="1" type="ORF">LCGC14_0249920</name>
</gene>
<dbReference type="AlphaFoldDB" id="A0A0F9U9X3"/>